<evidence type="ECO:0008006" key="4">
    <source>
        <dbReference type="Google" id="ProtNLM"/>
    </source>
</evidence>
<feature type="region of interest" description="Disordered" evidence="1">
    <location>
        <begin position="389"/>
        <end position="469"/>
    </location>
</feature>
<dbReference type="GO" id="GO:0031123">
    <property type="term" value="P:RNA 3'-end processing"/>
    <property type="evidence" value="ECO:0007669"/>
    <property type="project" value="TreeGrafter"/>
</dbReference>
<dbReference type="SUPFAM" id="SSF81631">
    <property type="entry name" value="PAP/OAS1 substrate-binding domain"/>
    <property type="match status" value="1"/>
</dbReference>
<feature type="region of interest" description="Disordered" evidence="1">
    <location>
        <begin position="308"/>
        <end position="368"/>
    </location>
</feature>
<dbReference type="Gene3D" id="1.10.1410.10">
    <property type="match status" value="1"/>
</dbReference>
<dbReference type="OrthoDB" id="2274644at2759"/>
<evidence type="ECO:0000313" key="3">
    <source>
        <dbReference type="Proteomes" id="UP000027265"/>
    </source>
</evidence>
<accession>A0A067PNK9</accession>
<feature type="compositionally biased region" description="Basic and acidic residues" evidence="1">
    <location>
        <begin position="308"/>
        <end position="318"/>
    </location>
</feature>
<evidence type="ECO:0000256" key="1">
    <source>
        <dbReference type="SAM" id="MobiDB-lite"/>
    </source>
</evidence>
<dbReference type="EMBL" id="KL197737">
    <property type="protein sequence ID" value="KDQ52882.1"/>
    <property type="molecule type" value="Genomic_DNA"/>
</dbReference>
<organism evidence="2 3">
    <name type="scientific">Jaapia argillacea MUCL 33604</name>
    <dbReference type="NCBI Taxonomy" id="933084"/>
    <lineage>
        <taxon>Eukaryota</taxon>
        <taxon>Fungi</taxon>
        <taxon>Dikarya</taxon>
        <taxon>Basidiomycota</taxon>
        <taxon>Agaricomycotina</taxon>
        <taxon>Agaricomycetes</taxon>
        <taxon>Agaricomycetidae</taxon>
        <taxon>Jaapiales</taxon>
        <taxon>Jaapiaceae</taxon>
        <taxon>Jaapia</taxon>
    </lineage>
</organism>
<name>A0A067PNK9_9AGAM</name>
<gene>
    <name evidence="2" type="ORF">JAAARDRAFT_445623</name>
</gene>
<dbReference type="STRING" id="933084.A0A067PNK9"/>
<feature type="region of interest" description="Disordered" evidence="1">
    <location>
        <begin position="272"/>
        <end position="295"/>
    </location>
</feature>
<protein>
    <recommendedName>
        <fullName evidence="4">PAP-associated domain-containing protein</fullName>
    </recommendedName>
</protein>
<sequence length="469" mass="52247">MIKVIKKWAKPLGLNSPGRGAVVSFSSYALVLLAIARLQMNGQLPNLQAGLPALQPDDKTGIWWISSRGGRKRTKCDARFAPNPQWVPKNPMVLKEALLDWFTFYGEKFVAADQLVSIRHGKLLPRPARSGEPDVEPVLEAEPNQEFEEDTPENLVENLEDDRFGLKRTSFDEVLIQPKVNEDVDDGDQTAEYEEDIPLERREDDSLTVIEDEDHIIHTQGWRNHAMIIIDPFVREKNVARNVGKAVVQRFIADCQRASKLLRSGMSLEELIGEEKHPSKRRESSNIVNPGMGGPVKFALDQLLGDMDKNSSKRREPSHTANPGKGKPGKVALDPHPKDMDKKRKEPSDTVNPGKGKPSNVALDHIDTKTRNRIMEKIRLASLAINRNRGSSRSEMDSVPSHPGLSTLHHHGTTDSLPASAPEPRMDAGLELKNAVEPPPSRPAFSDDESARLLNNELSKARARLGKQQ</sequence>
<dbReference type="InParanoid" id="A0A067PNK9"/>
<reference evidence="3" key="1">
    <citation type="journal article" date="2014" name="Proc. Natl. Acad. Sci. U.S.A.">
        <title>Extensive sampling of basidiomycete genomes demonstrates inadequacy of the white-rot/brown-rot paradigm for wood decay fungi.</title>
        <authorList>
            <person name="Riley R."/>
            <person name="Salamov A.A."/>
            <person name="Brown D.W."/>
            <person name="Nagy L.G."/>
            <person name="Floudas D."/>
            <person name="Held B.W."/>
            <person name="Levasseur A."/>
            <person name="Lombard V."/>
            <person name="Morin E."/>
            <person name="Otillar R."/>
            <person name="Lindquist E.A."/>
            <person name="Sun H."/>
            <person name="LaButti K.M."/>
            <person name="Schmutz J."/>
            <person name="Jabbour D."/>
            <person name="Luo H."/>
            <person name="Baker S.E."/>
            <person name="Pisabarro A.G."/>
            <person name="Walton J.D."/>
            <person name="Blanchette R.A."/>
            <person name="Henrissat B."/>
            <person name="Martin F."/>
            <person name="Cullen D."/>
            <person name="Hibbett D.S."/>
            <person name="Grigoriev I.V."/>
        </authorList>
    </citation>
    <scope>NUCLEOTIDE SEQUENCE [LARGE SCALE GENOMIC DNA]</scope>
    <source>
        <strain evidence="3">MUCL 33604</strain>
    </source>
</reference>
<dbReference type="AlphaFoldDB" id="A0A067PNK9"/>
<feature type="compositionally biased region" description="Basic and acidic residues" evidence="1">
    <location>
        <begin position="333"/>
        <end position="348"/>
    </location>
</feature>
<dbReference type="HOGENOM" id="CLU_582726_0_0_1"/>
<proteinExistence type="predicted"/>
<keyword evidence="3" id="KW-1185">Reference proteome</keyword>
<dbReference type="Proteomes" id="UP000027265">
    <property type="component" value="Unassembled WGS sequence"/>
</dbReference>
<dbReference type="GO" id="GO:0016779">
    <property type="term" value="F:nucleotidyltransferase activity"/>
    <property type="evidence" value="ECO:0007669"/>
    <property type="project" value="TreeGrafter"/>
</dbReference>
<evidence type="ECO:0000313" key="2">
    <source>
        <dbReference type="EMBL" id="KDQ52882.1"/>
    </source>
</evidence>
<feature type="compositionally biased region" description="Basic and acidic residues" evidence="1">
    <location>
        <begin position="273"/>
        <end position="284"/>
    </location>
</feature>
<dbReference type="PANTHER" id="PTHR12271:SF40">
    <property type="entry name" value="POLY(A) RNA POLYMERASE GLD2"/>
    <property type="match status" value="1"/>
</dbReference>
<dbReference type="PANTHER" id="PTHR12271">
    <property type="entry name" value="POLY A POLYMERASE CID PAP -RELATED"/>
    <property type="match status" value="1"/>
</dbReference>